<dbReference type="PATRIC" id="fig|1335048.3.peg.1179"/>
<dbReference type="UniPathway" id="UPA00031">
    <property type="reaction ID" value="UER00008"/>
</dbReference>
<evidence type="ECO:0000313" key="8">
    <source>
        <dbReference type="EMBL" id="AMY68398.1"/>
    </source>
</evidence>
<keyword evidence="5 8" id="KW-0378">Hydrolase</keyword>
<evidence type="ECO:0000256" key="5">
    <source>
        <dbReference type="ARBA" id="ARBA00022801"/>
    </source>
</evidence>
<dbReference type="NCBIfam" id="NF000768">
    <property type="entry name" value="PRK00051.1"/>
    <property type="match status" value="1"/>
</dbReference>
<comment type="catalytic activity">
    <reaction evidence="1">
        <text>1-(5-phospho-beta-D-ribosyl)-5'-AMP + H2O = 1-(5-phospho-beta-D-ribosyl)-5-[(5-phospho-beta-D-ribosylamino)methylideneamino]imidazole-4-carboxamide</text>
        <dbReference type="Rhea" id="RHEA:20049"/>
        <dbReference type="ChEBI" id="CHEBI:15377"/>
        <dbReference type="ChEBI" id="CHEBI:58435"/>
        <dbReference type="ChEBI" id="CHEBI:59457"/>
        <dbReference type="EC" id="3.5.4.19"/>
    </reaction>
</comment>
<evidence type="ECO:0000256" key="6">
    <source>
        <dbReference type="ARBA" id="ARBA00023102"/>
    </source>
</evidence>
<comment type="pathway">
    <text evidence="2">Amino-acid biosynthesis; L-histidine biosynthesis; L-histidine from 5-phospho-alpha-D-ribose 1-diphosphate: step 3/9.</text>
</comment>
<evidence type="ECO:0000259" key="7">
    <source>
        <dbReference type="Pfam" id="PF01502"/>
    </source>
</evidence>
<evidence type="ECO:0000313" key="9">
    <source>
        <dbReference type="Proteomes" id="UP000076128"/>
    </source>
</evidence>
<protein>
    <recommendedName>
        <fullName evidence="3">phosphoribosyl-AMP cyclohydrolase</fullName>
        <ecNumber evidence="3">3.5.4.19</ecNumber>
    </recommendedName>
</protein>
<evidence type="ECO:0000256" key="3">
    <source>
        <dbReference type="ARBA" id="ARBA00012721"/>
    </source>
</evidence>
<dbReference type="Gene3D" id="4.10.80.70">
    <property type="match status" value="1"/>
</dbReference>
<dbReference type="EMBL" id="CP012661">
    <property type="protein sequence ID" value="AMY68398.1"/>
    <property type="molecule type" value="Genomic_DNA"/>
</dbReference>
<dbReference type="Gene3D" id="3.10.20.810">
    <property type="entry name" value="Phosphoribosyl-AMP cyclohydrolase"/>
    <property type="match status" value="1"/>
</dbReference>
<keyword evidence="4" id="KW-0028">Amino-acid biosynthesis</keyword>
<reference evidence="8 9" key="1">
    <citation type="submission" date="2015-09" db="EMBL/GenBank/DDBJ databases">
        <title>Complete genome sequence of Defluviimonas alba cai42t isolated from an oilfield in Xinjiang.</title>
        <authorList>
            <person name="Geng S."/>
            <person name="Pan X."/>
            <person name="Wu X."/>
        </authorList>
    </citation>
    <scope>NUCLEOTIDE SEQUENCE [LARGE SCALE GENOMIC DNA]</scope>
    <source>
        <strain evidence="9">cai42</strain>
    </source>
</reference>
<dbReference type="KEGG" id="daa:AKL17_1142"/>
<dbReference type="EC" id="3.5.4.19" evidence="3"/>
<evidence type="ECO:0000256" key="2">
    <source>
        <dbReference type="ARBA" id="ARBA00005169"/>
    </source>
</evidence>
<name>A0A159Z2N5_9RHOB</name>
<dbReference type="InterPro" id="IPR038019">
    <property type="entry name" value="PRib_AMP_CycHydrolase_sf"/>
</dbReference>
<evidence type="ECO:0000256" key="1">
    <source>
        <dbReference type="ARBA" id="ARBA00000024"/>
    </source>
</evidence>
<dbReference type="PANTHER" id="PTHR42945:SF1">
    <property type="entry name" value="HISTIDINE BIOSYNTHESIS BIFUNCTIONAL PROTEIN HIS7"/>
    <property type="match status" value="1"/>
</dbReference>
<keyword evidence="6" id="KW-0368">Histidine biosynthesis</keyword>
<sequence length="127" mass="13816">MPCVTTDAGDGAVLMLGWMNDQALRLTIETGEAHYFSRTRRMVWHKGATSGQVQRVVRIRIDDDQDAVWLVVDVGGSGASCHVGYRSCFYREVPIGAAAGGPLRFTEAARWFDPAAVYGDAPSPTIL</sequence>
<dbReference type="Proteomes" id="UP000076128">
    <property type="component" value="Chromosome"/>
</dbReference>
<dbReference type="SUPFAM" id="SSF141734">
    <property type="entry name" value="HisI-like"/>
    <property type="match status" value="1"/>
</dbReference>
<organism evidence="8 9">
    <name type="scientific">Frigidibacter mobilis</name>
    <dbReference type="NCBI Taxonomy" id="1335048"/>
    <lineage>
        <taxon>Bacteria</taxon>
        <taxon>Pseudomonadati</taxon>
        <taxon>Pseudomonadota</taxon>
        <taxon>Alphaproteobacteria</taxon>
        <taxon>Rhodobacterales</taxon>
        <taxon>Paracoccaceae</taxon>
        <taxon>Frigidibacter</taxon>
    </lineage>
</organism>
<dbReference type="Pfam" id="PF01502">
    <property type="entry name" value="PRA-CH"/>
    <property type="match status" value="1"/>
</dbReference>
<gene>
    <name evidence="8" type="ORF">AKL17_1142</name>
</gene>
<proteinExistence type="predicted"/>
<dbReference type="STRING" id="1335048.AKL17_1142"/>
<dbReference type="GO" id="GO:0004635">
    <property type="term" value="F:phosphoribosyl-AMP cyclohydrolase activity"/>
    <property type="evidence" value="ECO:0007669"/>
    <property type="project" value="UniProtKB-EC"/>
</dbReference>
<feature type="domain" description="Phosphoribosyl-AMP cyclohydrolase" evidence="7">
    <location>
        <begin position="15"/>
        <end position="90"/>
    </location>
</feature>
<accession>A0A159Z2N5</accession>
<dbReference type="GO" id="GO:0000105">
    <property type="term" value="P:L-histidine biosynthetic process"/>
    <property type="evidence" value="ECO:0007669"/>
    <property type="project" value="UniProtKB-UniPathway"/>
</dbReference>
<evidence type="ECO:0000256" key="4">
    <source>
        <dbReference type="ARBA" id="ARBA00022605"/>
    </source>
</evidence>
<keyword evidence="9" id="KW-1185">Reference proteome</keyword>
<dbReference type="OrthoDB" id="9795769at2"/>
<dbReference type="AlphaFoldDB" id="A0A159Z2N5"/>
<dbReference type="InterPro" id="IPR002496">
    <property type="entry name" value="PRib_AMP_CycHydrolase_dom"/>
</dbReference>
<dbReference type="PANTHER" id="PTHR42945">
    <property type="entry name" value="HISTIDINE BIOSYNTHESIS BIFUNCTIONAL PROTEIN"/>
    <property type="match status" value="1"/>
</dbReference>